<sequence length="52" mass="5735">MSLSLCKQGVLLSDINDRGVVLKYSEVISLRIGQQVMSAENLNSRNHMGDTL</sequence>
<name>A0A1L7NN07_PSEPU</name>
<reference evidence="1 2" key="1">
    <citation type="submission" date="2015-11" db="EMBL/GenBank/DDBJ databases">
        <title>Complete genome sequencing of a biphenyl-degrading bacterium, Pseudomonas putida KF715 (=NBRC110667).</title>
        <authorList>
            <person name="Suenaga H."/>
            <person name="Fujihara N."/>
            <person name="Watanabe T."/>
            <person name="Hirose J."/>
            <person name="Kimura N."/>
            <person name="Yamazoe A."/>
            <person name="Hosoyama A."/>
            <person name="Shimodaira J."/>
            <person name="Furukawa K."/>
        </authorList>
    </citation>
    <scope>NUCLEOTIDE SEQUENCE [LARGE SCALE GENOMIC DNA]</scope>
    <source>
        <strain evidence="1 2">KF715</strain>
        <plasmid evidence="2">Plasmid pkf715a dna</plasmid>
    </source>
</reference>
<proteinExistence type="predicted"/>
<evidence type="ECO:0000313" key="1">
    <source>
        <dbReference type="EMBL" id="BAW26824.1"/>
    </source>
</evidence>
<geneLocation type="plasmid" evidence="2">
    <name>pkf715a dna</name>
</geneLocation>
<dbReference type="Proteomes" id="UP000218731">
    <property type="component" value="Plasmid pKF715A"/>
</dbReference>
<gene>
    <name evidence="1" type="ORF">KF715C_pA3190</name>
</gene>
<evidence type="ECO:0000313" key="2">
    <source>
        <dbReference type="Proteomes" id="UP000218731"/>
    </source>
</evidence>
<organism evidence="1 2">
    <name type="scientific">Pseudomonas putida</name>
    <name type="common">Arthrobacter siderocapsulatus</name>
    <dbReference type="NCBI Taxonomy" id="303"/>
    <lineage>
        <taxon>Bacteria</taxon>
        <taxon>Pseudomonadati</taxon>
        <taxon>Pseudomonadota</taxon>
        <taxon>Gammaproteobacteria</taxon>
        <taxon>Pseudomonadales</taxon>
        <taxon>Pseudomonadaceae</taxon>
        <taxon>Pseudomonas</taxon>
    </lineage>
</organism>
<keyword evidence="1" id="KW-0614">Plasmid</keyword>
<accession>A0A1L7NN07</accession>
<dbReference type="AlphaFoldDB" id="A0A1L7NN07"/>
<dbReference type="EMBL" id="AP015030">
    <property type="protein sequence ID" value="BAW26824.1"/>
    <property type="molecule type" value="Genomic_DNA"/>
</dbReference>
<protein>
    <submittedName>
        <fullName evidence="1">Uncharacterized protein</fullName>
    </submittedName>
</protein>